<evidence type="ECO:0000313" key="1">
    <source>
        <dbReference type="EMBL" id="CAB4026194.1"/>
    </source>
</evidence>
<protein>
    <submittedName>
        <fullName evidence="1">Uncharacterized protein</fullName>
    </submittedName>
</protein>
<evidence type="ECO:0000313" key="2">
    <source>
        <dbReference type="Proteomes" id="UP001152795"/>
    </source>
</evidence>
<gene>
    <name evidence="1" type="ORF">PACLA_8A086954</name>
</gene>
<dbReference type="AlphaFoldDB" id="A0A7D9L934"/>
<dbReference type="PANTHER" id="PTHR31751">
    <property type="entry name" value="SI:CH211-108C17.2-RELATED-RELATED"/>
    <property type="match status" value="1"/>
</dbReference>
<comment type="caution">
    <text evidence="1">The sequence shown here is derived from an EMBL/GenBank/DDBJ whole genome shotgun (WGS) entry which is preliminary data.</text>
</comment>
<proteinExistence type="predicted"/>
<keyword evidence="2" id="KW-1185">Reference proteome</keyword>
<dbReference type="EMBL" id="CACRXK020014064">
    <property type="protein sequence ID" value="CAB4026194.1"/>
    <property type="molecule type" value="Genomic_DNA"/>
</dbReference>
<dbReference type="OrthoDB" id="5973657at2759"/>
<dbReference type="Proteomes" id="UP001152795">
    <property type="component" value="Unassembled WGS sequence"/>
</dbReference>
<name>A0A7D9L934_PARCT</name>
<organism evidence="1 2">
    <name type="scientific">Paramuricea clavata</name>
    <name type="common">Red gorgonian</name>
    <name type="synonym">Violescent sea-whip</name>
    <dbReference type="NCBI Taxonomy" id="317549"/>
    <lineage>
        <taxon>Eukaryota</taxon>
        <taxon>Metazoa</taxon>
        <taxon>Cnidaria</taxon>
        <taxon>Anthozoa</taxon>
        <taxon>Octocorallia</taxon>
        <taxon>Malacalcyonacea</taxon>
        <taxon>Plexauridae</taxon>
        <taxon>Paramuricea</taxon>
    </lineage>
</organism>
<reference evidence="1" key="1">
    <citation type="submission" date="2020-04" db="EMBL/GenBank/DDBJ databases">
        <authorList>
            <person name="Alioto T."/>
            <person name="Alioto T."/>
            <person name="Gomez Garrido J."/>
        </authorList>
    </citation>
    <scope>NUCLEOTIDE SEQUENCE</scope>
    <source>
        <strain evidence="1">A484AB</strain>
    </source>
</reference>
<dbReference type="PANTHER" id="PTHR31751:SF42">
    <property type="entry name" value="PROTEIN CBG10204"/>
    <property type="match status" value="1"/>
</dbReference>
<sequence length="386" mass="43792">MESAKVLRLFNSLRIPNVKRRELSNILKNYGIPAVYEVWQKEQSARLKEIEGKPVVIASDMRVDSPGHCGLLGSGSTLDMGRNIILDTQIIKSIVNHIYWVGDSSKAADEREEKWHSILNHIVNVHKHDGHKTFVECLHGPLEREWLKQGSAAYKKITEMLTRPQLITAIRKLSQYHQTSGLEAKHALDNILASKNIYHPYHSLSARLYCSNLHYNENSNRKQATTVDGKLRWAISYPKAFKGEKAVAKRLKEMPTYGYVELILNEVVHLRHKYPTLKKAKVHANEVLPVEPKSLVEQYLAGKDRPSKEQVVASRKSRFSKPALPVNKERASEIKPCACKGKCATRKCDCRGMEVMCDTKCKCKIESVSTANETNLGFFSIHAQLK</sequence>
<accession>A0A7D9L934</accession>